<gene>
    <name evidence="3" type="ORF">AAE3_LOCUS5480</name>
</gene>
<keyword evidence="2" id="KW-1133">Transmembrane helix</keyword>
<protein>
    <submittedName>
        <fullName evidence="3">Uncharacterized protein</fullName>
    </submittedName>
</protein>
<comment type="caution">
    <text evidence="3">The sequence shown here is derived from an EMBL/GenBank/DDBJ whole genome shotgun (WGS) entry which is preliminary data.</text>
</comment>
<evidence type="ECO:0000256" key="1">
    <source>
        <dbReference type="SAM" id="MobiDB-lite"/>
    </source>
</evidence>
<evidence type="ECO:0000256" key="2">
    <source>
        <dbReference type="SAM" id="Phobius"/>
    </source>
</evidence>
<feature type="region of interest" description="Disordered" evidence="1">
    <location>
        <begin position="71"/>
        <end position="104"/>
    </location>
</feature>
<dbReference type="OrthoDB" id="8062037at2759"/>
<organism evidence="3 4">
    <name type="scientific">Cyclocybe aegerita</name>
    <name type="common">Black poplar mushroom</name>
    <name type="synonym">Agrocybe aegerita</name>
    <dbReference type="NCBI Taxonomy" id="1973307"/>
    <lineage>
        <taxon>Eukaryota</taxon>
        <taxon>Fungi</taxon>
        <taxon>Dikarya</taxon>
        <taxon>Basidiomycota</taxon>
        <taxon>Agaricomycotina</taxon>
        <taxon>Agaricomycetes</taxon>
        <taxon>Agaricomycetidae</taxon>
        <taxon>Agaricales</taxon>
        <taxon>Agaricineae</taxon>
        <taxon>Bolbitiaceae</taxon>
        <taxon>Cyclocybe</taxon>
    </lineage>
</organism>
<proteinExistence type="predicted"/>
<keyword evidence="4" id="KW-1185">Reference proteome</keyword>
<evidence type="ECO:0000313" key="3">
    <source>
        <dbReference type="EMBL" id="CAA7263152.1"/>
    </source>
</evidence>
<evidence type="ECO:0000313" key="4">
    <source>
        <dbReference type="Proteomes" id="UP000467700"/>
    </source>
</evidence>
<dbReference type="EMBL" id="CACVBS010000038">
    <property type="protein sequence ID" value="CAA7263152.1"/>
    <property type="molecule type" value="Genomic_DNA"/>
</dbReference>
<accession>A0A8S0WQT3</accession>
<reference evidence="3 4" key="1">
    <citation type="submission" date="2020-01" db="EMBL/GenBank/DDBJ databases">
        <authorList>
            <person name="Gupta K D."/>
        </authorList>
    </citation>
    <scope>NUCLEOTIDE SEQUENCE [LARGE SCALE GENOMIC DNA]</scope>
</reference>
<feature type="compositionally biased region" description="Pro residues" evidence="1">
    <location>
        <begin position="92"/>
        <end position="104"/>
    </location>
</feature>
<feature type="transmembrane region" description="Helical" evidence="2">
    <location>
        <begin position="187"/>
        <end position="207"/>
    </location>
</feature>
<feature type="transmembrane region" description="Helical" evidence="2">
    <location>
        <begin position="140"/>
        <end position="167"/>
    </location>
</feature>
<keyword evidence="2" id="KW-0472">Membrane</keyword>
<dbReference type="Proteomes" id="UP000467700">
    <property type="component" value="Unassembled WGS sequence"/>
</dbReference>
<sequence length="239" mass="26290">MASSENLVHVRRARSEGAIRRPEMVHLHTHLPVHDNLEGRQGLYHTVDNSGLALNSIATPSLREPYIDLHQPSVRPSPAGSGAPFDTASPPLITPPPQTPLPAHPEQPDLLVPPQHNTSIYVRCLNYFGLGRRASHARKALVSVVWNLSWGFFQVVTIVTILILTGTRLKSPTQPELTEWKACDRPLGIWASIWVVRAILASGLAYWDFRRDRLLRPSVDAESGNVNAAALPQDVSVAA</sequence>
<keyword evidence="2" id="KW-0812">Transmembrane</keyword>
<dbReference type="AlphaFoldDB" id="A0A8S0WQT3"/>
<name>A0A8S0WQT3_CYCAE</name>